<proteinExistence type="predicted"/>
<sequence length="182" mass="20839">MPEEDVLLQHSCGINNRTGNRKGKGNNMCSEHLMPILLMIQVNQIVEHLKRKSTKVLMPDMVFSLKKGGDKRDYTSMKRTSEIQDYFHALFFQALVSSRRCVFSCEWSVWLSRDKKLNDKDLVIKTISKNTSLAQEKPSPKTPVAQPGQHAKKKAPQQPKKKKQVSCSQHMLSTTRKKSRLS</sequence>
<feature type="compositionally biased region" description="Polar residues" evidence="1">
    <location>
        <begin position="165"/>
        <end position="174"/>
    </location>
</feature>
<evidence type="ECO:0000313" key="3">
    <source>
        <dbReference type="Proteomes" id="UP001454036"/>
    </source>
</evidence>
<evidence type="ECO:0000313" key="2">
    <source>
        <dbReference type="EMBL" id="GAA0142885.1"/>
    </source>
</evidence>
<dbReference type="AlphaFoldDB" id="A0AAV3NU09"/>
<name>A0AAV3NU09_LITER</name>
<feature type="region of interest" description="Disordered" evidence="1">
    <location>
        <begin position="131"/>
        <end position="182"/>
    </location>
</feature>
<accession>A0AAV3NU09</accession>
<organism evidence="2 3">
    <name type="scientific">Lithospermum erythrorhizon</name>
    <name type="common">Purple gromwell</name>
    <name type="synonym">Lithospermum officinale var. erythrorhizon</name>
    <dbReference type="NCBI Taxonomy" id="34254"/>
    <lineage>
        <taxon>Eukaryota</taxon>
        <taxon>Viridiplantae</taxon>
        <taxon>Streptophyta</taxon>
        <taxon>Embryophyta</taxon>
        <taxon>Tracheophyta</taxon>
        <taxon>Spermatophyta</taxon>
        <taxon>Magnoliopsida</taxon>
        <taxon>eudicotyledons</taxon>
        <taxon>Gunneridae</taxon>
        <taxon>Pentapetalae</taxon>
        <taxon>asterids</taxon>
        <taxon>lamiids</taxon>
        <taxon>Boraginales</taxon>
        <taxon>Boraginaceae</taxon>
        <taxon>Boraginoideae</taxon>
        <taxon>Lithospermeae</taxon>
        <taxon>Lithospermum</taxon>
    </lineage>
</organism>
<reference evidence="2 3" key="1">
    <citation type="submission" date="2024-01" db="EMBL/GenBank/DDBJ databases">
        <title>The complete chloroplast genome sequence of Lithospermum erythrorhizon: insights into the phylogenetic relationship among Boraginaceae species and the maternal lineages of purple gromwells.</title>
        <authorList>
            <person name="Okada T."/>
            <person name="Watanabe K."/>
        </authorList>
    </citation>
    <scope>NUCLEOTIDE SEQUENCE [LARGE SCALE GENOMIC DNA]</scope>
</reference>
<keyword evidence="3" id="KW-1185">Reference proteome</keyword>
<evidence type="ECO:0000256" key="1">
    <source>
        <dbReference type="SAM" id="MobiDB-lite"/>
    </source>
</evidence>
<protein>
    <submittedName>
        <fullName evidence="2">Uncharacterized protein</fullName>
    </submittedName>
</protein>
<feature type="compositionally biased region" description="Basic residues" evidence="1">
    <location>
        <begin position="150"/>
        <end position="164"/>
    </location>
</feature>
<gene>
    <name evidence="2" type="ORF">LIER_03686</name>
</gene>
<dbReference type="Proteomes" id="UP001454036">
    <property type="component" value="Unassembled WGS sequence"/>
</dbReference>
<comment type="caution">
    <text evidence="2">The sequence shown here is derived from an EMBL/GenBank/DDBJ whole genome shotgun (WGS) entry which is preliminary data.</text>
</comment>
<dbReference type="EMBL" id="BAABME010000451">
    <property type="protein sequence ID" value="GAA0142885.1"/>
    <property type="molecule type" value="Genomic_DNA"/>
</dbReference>